<dbReference type="InterPro" id="IPR018060">
    <property type="entry name" value="HTH_AraC"/>
</dbReference>
<evidence type="ECO:0000256" key="3">
    <source>
        <dbReference type="ARBA" id="ARBA00023163"/>
    </source>
</evidence>
<dbReference type="OrthoDB" id="282744at2"/>
<dbReference type="RefSeq" id="WP_055463487.1">
    <property type="nucleotide sequence ID" value="NZ_CYHG01000007.1"/>
</dbReference>
<evidence type="ECO:0000256" key="1">
    <source>
        <dbReference type="ARBA" id="ARBA00023015"/>
    </source>
</evidence>
<keyword evidence="3" id="KW-0804">Transcription</keyword>
<dbReference type="InterPro" id="IPR050908">
    <property type="entry name" value="SmbC-like"/>
</dbReference>
<dbReference type="Gene3D" id="3.20.80.10">
    <property type="entry name" value="Regulatory factor, effector binding domain"/>
    <property type="match status" value="1"/>
</dbReference>
<dbReference type="SMART" id="SM00871">
    <property type="entry name" value="AraC_E_bind"/>
    <property type="match status" value="1"/>
</dbReference>
<dbReference type="PROSITE" id="PS01124">
    <property type="entry name" value="HTH_ARAC_FAMILY_2"/>
    <property type="match status" value="1"/>
</dbReference>
<gene>
    <name evidence="5" type="ORF">Ga0061065_107116</name>
</gene>
<dbReference type="PRINTS" id="PR00032">
    <property type="entry name" value="HTHARAC"/>
</dbReference>
<proteinExistence type="predicted"/>
<dbReference type="Gene3D" id="1.10.10.60">
    <property type="entry name" value="Homeodomain-like"/>
    <property type="match status" value="2"/>
</dbReference>
<dbReference type="GO" id="GO:0003700">
    <property type="term" value="F:DNA-binding transcription factor activity"/>
    <property type="evidence" value="ECO:0007669"/>
    <property type="project" value="InterPro"/>
</dbReference>
<dbReference type="SUPFAM" id="SSF55136">
    <property type="entry name" value="Probable bacterial effector-binding domain"/>
    <property type="match status" value="1"/>
</dbReference>
<accession>A0A0K6IMK4</accession>
<dbReference type="InterPro" id="IPR011256">
    <property type="entry name" value="Reg_factor_effector_dom_sf"/>
</dbReference>
<keyword evidence="2" id="KW-0238">DNA-binding</keyword>
<dbReference type="InterPro" id="IPR020449">
    <property type="entry name" value="Tscrpt_reg_AraC-type_HTH"/>
</dbReference>
<dbReference type="Proteomes" id="UP000182769">
    <property type="component" value="Unassembled WGS sequence"/>
</dbReference>
<protein>
    <submittedName>
        <fullName evidence="5">DNA gyrase inhibitor GyrI</fullName>
    </submittedName>
</protein>
<organism evidence="5 6">
    <name type="scientific">Marinomonas fungiae</name>
    <dbReference type="NCBI Taxonomy" id="1137284"/>
    <lineage>
        <taxon>Bacteria</taxon>
        <taxon>Pseudomonadati</taxon>
        <taxon>Pseudomonadota</taxon>
        <taxon>Gammaproteobacteria</taxon>
        <taxon>Oceanospirillales</taxon>
        <taxon>Oceanospirillaceae</taxon>
        <taxon>Marinomonas</taxon>
    </lineage>
</organism>
<dbReference type="InterPro" id="IPR009057">
    <property type="entry name" value="Homeodomain-like_sf"/>
</dbReference>
<evidence type="ECO:0000256" key="2">
    <source>
        <dbReference type="ARBA" id="ARBA00023125"/>
    </source>
</evidence>
<dbReference type="InterPro" id="IPR010499">
    <property type="entry name" value="AraC_E-bd"/>
</dbReference>
<dbReference type="PANTHER" id="PTHR40055">
    <property type="entry name" value="TRANSCRIPTIONAL REGULATOR YGIV-RELATED"/>
    <property type="match status" value="1"/>
</dbReference>
<dbReference type="GO" id="GO:0043565">
    <property type="term" value="F:sequence-specific DNA binding"/>
    <property type="evidence" value="ECO:0007669"/>
    <property type="project" value="InterPro"/>
</dbReference>
<dbReference type="InterPro" id="IPR018062">
    <property type="entry name" value="HTH_AraC-typ_CS"/>
</dbReference>
<evidence type="ECO:0000259" key="4">
    <source>
        <dbReference type="PROSITE" id="PS01124"/>
    </source>
</evidence>
<evidence type="ECO:0000313" key="6">
    <source>
        <dbReference type="Proteomes" id="UP000182769"/>
    </source>
</evidence>
<dbReference type="EMBL" id="CYHG01000007">
    <property type="protein sequence ID" value="CUB04542.1"/>
    <property type="molecule type" value="Genomic_DNA"/>
</dbReference>
<reference evidence="6" key="1">
    <citation type="submission" date="2015-08" db="EMBL/GenBank/DDBJ databases">
        <authorList>
            <person name="Varghese N."/>
        </authorList>
    </citation>
    <scope>NUCLEOTIDE SEQUENCE [LARGE SCALE GENOMIC DNA]</scope>
    <source>
        <strain evidence="6">JCM 18476</strain>
    </source>
</reference>
<dbReference type="Pfam" id="PF06445">
    <property type="entry name" value="GyrI-like"/>
    <property type="match status" value="1"/>
</dbReference>
<dbReference type="Pfam" id="PF12833">
    <property type="entry name" value="HTH_18"/>
    <property type="match status" value="1"/>
</dbReference>
<keyword evidence="1" id="KW-0805">Transcription regulation</keyword>
<evidence type="ECO:0000313" key="5">
    <source>
        <dbReference type="EMBL" id="CUB04542.1"/>
    </source>
</evidence>
<dbReference type="STRING" id="1137284.GCA_001418205_02411"/>
<dbReference type="SMART" id="SM00342">
    <property type="entry name" value="HTH_ARAC"/>
    <property type="match status" value="1"/>
</dbReference>
<feature type="domain" description="HTH araC/xylS-type" evidence="4">
    <location>
        <begin position="10"/>
        <end position="109"/>
    </location>
</feature>
<dbReference type="AlphaFoldDB" id="A0A0K6IMK4"/>
<dbReference type="SUPFAM" id="SSF46689">
    <property type="entry name" value="Homeodomain-like"/>
    <property type="match status" value="2"/>
</dbReference>
<dbReference type="PROSITE" id="PS00041">
    <property type="entry name" value="HTH_ARAC_FAMILY_1"/>
    <property type="match status" value="1"/>
</dbReference>
<sequence>MSNQHLTRINDVLFHIHQDISQELSAKSLADFAAYSEQHFHRVFKQVVGESVHQYIRRTRMEYAANQLMFASKTSIVDIAQRCGFQSVSSFNKAFKASFGMPPSAWRQHDTQTSSKPYLSDPEIAAGYRHVAQTSLPTPHIKDVPERLVAYVRHTGYGRSIRNAWLILKAWAQAEGRTFDEQLGLHHSNPAWVALDQCRYVACLAIDEPIKRRSVVCQLTIPEGLHAIFRLTGQYGELLPQISQVLEQWLPQSGFKLRSTPAYVHYHDNHFLNEDERFDLDFYLPVSFF</sequence>
<keyword evidence="6" id="KW-1185">Reference proteome</keyword>
<dbReference type="InterPro" id="IPR029442">
    <property type="entry name" value="GyrI-like"/>
</dbReference>
<name>A0A0K6IMK4_9GAMM</name>
<dbReference type="PANTHER" id="PTHR40055:SF1">
    <property type="entry name" value="TRANSCRIPTIONAL REGULATOR YGIV-RELATED"/>
    <property type="match status" value="1"/>
</dbReference>